<evidence type="ECO:0000256" key="24">
    <source>
        <dbReference type="ARBA" id="ARBA00078864"/>
    </source>
</evidence>
<dbReference type="InterPro" id="IPR049944">
    <property type="entry name" value="LGIC_TM_5-HT3"/>
</dbReference>
<evidence type="ECO:0000256" key="23">
    <source>
        <dbReference type="ARBA" id="ARBA00068982"/>
    </source>
</evidence>
<comment type="catalytic activity">
    <reaction evidence="18">
        <text>Na(+)(in) = Na(+)(out)</text>
        <dbReference type="Rhea" id="RHEA:34963"/>
        <dbReference type="ChEBI" id="CHEBI:29101"/>
    </reaction>
</comment>
<evidence type="ECO:0000256" key="27">
    <source>
        <dbReference type="RuleBase" id="RU000687"/>
    </source>
</evidence>
<dbReference type="InterPro" id="IPR006029">
    <property type="entry name" value="Neurotrans-gated_channel_TM"/>
</dbReference>
<evidence type="ECO:0000256" key="5">
    <source>
        <dbReference type="ARBA" id="ARBA00022989"/>
    </source>
</evidence>
<comment type="function">
    <text evidence="20">Forms serotonin (5-hydroxytryptamine/5-HT3)-activated cation-selective channel complexes, which when activated cause fast, depolarizing responses in neurons.</text>
</comment>
<evidence type="ECO:0000256" key="7">
    <source>
        <dbReference type="ARBA" id="ARBA00023065"/>
    </source>
</evidence>
<evidence type="ECO:0000256" key="17">
    <source>
        <dbReference type="ARBA" id="ARBA00034430"/>
    </source>
</evidence>
<keyword evidence="9" id="KW-1015">Disulfide bond</keyword>
<evidence type="ECO:0000256" key="3">
    <source>
        <dbReference type="ARBA" id="ARBA00022692"/>
    </source>
</evidence>
<comment type="subcellular location">
    <subcellularLocation>
        <location evidence="15">Postsynaptic cell membrane</location>
        <topology evidence="15">Multi-pass membrane protein</topology>
    </subcellularLocation>
</comment>
<feature type="domain" description="Neurotransmitter-gated ion-channel ligand-binding" evidence="28">
    <location>
        <begin position="32"/>
        <end position="238"/>
    </location>
</feature>
<evidence type="ECO:0000256" key="11">
    <source>
        <dbReference type="ARBA" id="ARBA00023180"/>
    </source>
</evidence>
<dbReference type="PRINTS" id="PR01708">
    <property type="entry name" value="5HT3RECEPTOR"/>
</dbReference>
<feature type="domain" description="Neurotransmitter-gated ion-channel transmembrane" evidence="29">
    <location>
        <begin position="245"/>
        <end position="457"/>
    </location>
</feature>
<evidence type="ECO:0000256" key="8">
    <source>
        <dbReference type="ARBA" id="ARBA00023136"/>
    </source>
</evidence>
<evidence type="ECO:0000256" key="14">
    <source>
        <dbReference type="ARBA" id="ARBA00023303"/>
    </source>
</evidence>
<evidence type="ECO:0000256" key="6">
    <source>
        <dbReference type="ARBA" id="ARBA00023018"/>
    </source>
</evidence>
<feature type="transmembrane region" description="Helical" evidence="27">
    <location>
        <begin position="270"/>
        <end position="288"/>
    </location>
</feature>
<dbReference type="InterPro" id="IPR036734">
    <property type="entry name" value="Neur_chan_lig-bd_sf"/>
</dbReference>
<sequence length="475" mass="54797">MLLFYGMLMLCLIVSSSVQETWSSNSSLSASTQLYSHLFKGYNKGLRPVKNWRNTITVYIDVTIYAVLNVDEKNQLLTTYIWYSQSWTDEHLKWNPEMFDDLKAISIPTNLVWVPDIVILELVDPGKSPEIPFAYLMHDGTILNTKPMQVMTTCNLIIYYFPFDVQKCNFTFTSWIFPIRELNISLGRSAEEVKKDRRVFKNNGEWDLLYVLSKHSEFKDLQDNFGMEILTVVIRRRPFFYVVNLIIPSAFLMALDILGFYQPPESGERISFKITLLLGYSVFLIIVSDNLPVTSTGTPLIGIYFIVCMALLVISVAESIFIIRINQKQHLQPEVPKWIERLVLEKITALLCIKNKKIFRLHKTCSSPTLQEVERTSTEKLVEYNLENVAGCNNSTGLILPMKENRDMLDSILQEVISIRKSVENSSSHDSEVEWLQIAYVLDILLFRMYLVAVFAYFLILGILWSNSQKSMTNS</sequence>
<evidence type="ECO:0000259" key="28">
    <source>
        <dbReference type="Pfam" id="PF02931"/>
    </source>
</evidence>
<evidence type="ECO:0000256" key="1">
    <source>
        <dbReference type="ARBA" id="ARBA00022448"/>
    </source>
</evidence>
<evidence type="ECO:0000259" key="29">
    <source>
        <dbReference type="Pfam" id="PF02932"/>
    </source>
</evidence>
<dbReference type="GO" id="GO:0004888">
    <property type="term" value="F:transmembrane signaling receptor activity"/>
    <property type="evidence" value="ECO:0007669"/>
    <property type="project" value="InterPro"/>
</dbReference>
<keyword evidence="6" id="KW-0770">Synapse</keyword>
<evidence type="ECO:0000256" key="13">
    <source>
        <dbReference type="ARBA" id="ARBA00023286"/>
    </source>
</evidence>
<feature type="transmembrane region" description="Helical" evidence="27">
    <location>
        <begin position="300"/>
        <end position="323"/>
    </location>
</feature>
<evidence type="ECO:0000256" key="10">
    <source>
        <dbReference type="ARBA" id="ARBA00023170"/>
    </source>
</evidence>
<dbReference type="InterPro" id="IPR008132">
    <property type="entry name" value="5HT3_rcpt"/>
</dbReference>
<dbReference type="PANTHER" id="PTHR18945">
    <property type="entry name" value="NEUROTRANSMITTER GATED ION CHANNEL"/>
    <property type="match status" value="1"/>
</dbReference>
<evidence type="ECO:0000256" key="9">
    <source>
        <dbReference type="ARBA" id="ARBA00023157"/>
    </source>
</evidence>
<proteinExistence type="inferred from homology"/>
<dbReference type="InterPro" id="IPR036719">
    <property type="entry name" value="Neuro-gated_channel_TM_sf"/>
</dbReference>
<dbReference type="Pfam" id="PF02932">
    <property type="entry name" value="Neur_chan_memb"/>
    <property type="match status" value="1"/>
</dbReference>
<comment type="catalytic activity">
    <reaction evidence="19">
        <text>Ca(2+)(in) = Ca(2+)(out)</text>
        <dbReference type="Rhea" id="RHEA:29671"/>
        <dbReference type="ChEBI" id="CHEBI:29108"/>
    </reaction>
</comment>
<keyword evidence="11" id="KW-0325">Glycoprotein</keyword>
<dbReference type="PROSITE" id="PS00236">
    <property type="entry name" value="NEUROTR_ION_CHANNEL"/>
    <property type="match status" value="1"/>
</dbReference>
<dbReference type="InterPro" id="IPR038050">
    <property type="entry name" value="Neuro_actylchol_rec"/>
</dbReference>
<comment type="subunit">
    <text evidence="22">Forms homopentameric as well as heteropentameric serotonin-activated cation-selective channel complexes with HTR3B or HTR3C or HTR3D or HTR3E. The homomeric complex is functional but exhibits low conductance with modified voltage dependence, and decreased agonist and antagonist affinity. Heteropentameric complexes display properties which resemble that of neuronal serotonin-activated channels in vivo. Interacts with RIC3.</text>
</comment>
<dbReference type="AlphaFoldDB" id="A0A6I8QXY6"/>
<evidence type="ECO:0000256" key="20">
    <source>
        <dbReference type="ARBA" id="ARBA00037540"/>
    </source>
</evidence>
<comment type="similarity">
    <text evidence="21">Belongs to the ligand-gated ion channel (TC 1.A.9) family. 5-hydroxytryptamine receptor (TC 1.A.9.2) subfamily. HTR3A sub-subfamily.</text>
</comment>
<name>A0A6I8QXY6_XENTR</name>
<dbReference type="FunFam" id="1.20.58.390:FF:000020">
    <property type="entry name" value="5-hydroxytryptamine (serotonin) receptor 3A"/>
    <property type="match status" value="1"/>
</dbReference>
<keyword evidence="7 27" id="KW-0406">Ion transport</keyword>
<comment type="catalytic activity">
    <reaction evidence="17">
        <text>K(+)(in) = K(+)(out)</text>
        <dbReference type="Rhea" id="RHEA:29463"/>
        <dbReference type="ChEBI" id="CHEBI:29103"/>
    </reaction>
</comment>
<dbReference type="SUPFAM" id="SSF63712">
    <property type="entry name" value="Nicotinic receptor ligand binding domain-like"/>
    <property type="match status" value="1"/>
</dbReference>
<keyword evidence="4 27" id="KW-0732">Signal</keyword>
<dbReference type="Ensembl" id="ENSXETT00000081200">
    <property type="protein sequence ID" value="ENSXETP00000077115"/>
    <property type="gene ID" value="ENSXETG00000022966"/>
</dbReference>
<dbReference type="Gene3D" id="2.70.170.10">
    <property type="entry name" value="Neurotransmitter-gated ion-channel ligand-binding domain"/>
    <property type="match status" value="1"/>
</dbReference>
<keyword evidence="14 27" id="KW-0407">Ion channel</keyword>
<dbReference type="FunFam" id="2.70.170.10:FF:000017">
    <property type="entry name" value="5-hydroxytryptamine receptor 3A"/>
    <property type="match status" value="1"/>
</dbReference>
<evidence type="ECO:0000256" key="22">
    <source>
        <dbReference type="ARBA" id="ARBA00061864"/>
    </source>
</evidence>
<keyword evidence="2" id="KW-1003">Cell membrane</keyword>
<dbReference type="CDD" id="cd19063">
    <property type="entry name" value="LGIC_TM_5-HT3"/>
    <property type="match status" value="1"/>
</dbReference>
<feature type="signal peptide" evidence="27">
    <location>
        <begin position="1"/>
        <end position="23"/>
    </location>
</feature>
<keyword evidence="12" id="KW-0628">Postsynaptic cell membrane</keyword>
<dbReference type="InterPro" id="IPR018000">
    <property type="entry name" value="Neurotransmitter_ion_chnl_CS"/>
</dbReference>
<feature type="transmembrane region" description="Helical" evidence="27">
    <location>
        <begin position="445"/>
        <end position="465"/>
    </location>
</feature>
<keyword evidence="10" id="KW-0675">Receptor</keyword>
<dbReference type="PRINTS" id="PR00252">
    <property type="entry name" value="NRIONCHANNEL"/>
</dbReference>
<protein>
    <recommendedName>
        <fullName evidence="23">5-hydroxytryptamine receptor 3A</fullName>
    </recommendedName>
    <alternativeName>
        <fullName evidence="25">5-hydroxytryptamine receptor 3</fullName>
    </alternativeName>
    <alternativeName>
        <fullName evidence="24">Serotonin receptor 3A</fullName>
    </alternativeName>
    <alternativeName>
        <fullName evidence="26">Serotonin-gated ion channel receptor</fullName>
    </alternativeName>
</protein>
<comment type="catalytic activity">
    <reaction evidence="16">
        <text>Mg(2+)(in) = Mg(2+)(out)</text>
        <dbReference type="Rhea" id="RHEA:29827"/>
        <dbReference type="ChEBI" id="CHEBI:18420"/>
    </reaction>
</comment>
<dbReference type="GeneTree" id="ENSGT00940000158478"/>
<dbReference type="Pfam" id="PF02931">
    <property type="entry name" value="Neur_chan_LBD"/>
    <property type="match status" value="1"/>
</dbReference>
<feature type="chain" id="PRO_5030002462" description="5-hydroxytryptamine receptor 3A" evidence="27">
    <location>
        <begin position="24"/>
        <end position="475"/>
    </location>
</feature>
<evidence type="ECO:0000313" key="30">
    <source>
        <dbReference type="Ensembl" id="ENSXETP00000077115"/>
    </source>
</evidence>
<dbReference type="InParanoid" id="A0A6I8QXY6"/>
<reference evidence="30" key="2">
    <citation type="submission" date="2020-05" db="UniProtKB">
        <authorList>
            <consortium name="Ensembl"/>
        </authorList>
    </citation>
    <scope>IDENTIFICATION</scope>
</reference>
<feature type="transmembrane region" description="Helical" evidence="27">
    <location>
        <begin position="239"/>
        <end position="258"/>
    </location>
</feature>
<reference evidence="30" key="1">
    <citation type="journal article" date="2010" name="Science">
        <title>The genome of the Western clawed frog Xenopus tropicalis.</title>
        <authorList>
            <person name="Hellsten U."/>
            <person name="Harland R.M."/>
            <person name="Gilchrist M.J."/>
            <person name="Hendrix D."/>
            <person name="Jurka J."/>
            <person name="Kapitonov V."/>
            <person name="Ovcharenko I."/>
            <person name="Putnam N.H."/>
            <person name="Shu S."/>
            <person name="Taher L."/>
            <person name="Blitz I.L."/>
            <person name="Blumberg B."/>
            <person name="Dichmann D.S."/>
            <person name="Dubchak I."/>
            <person name="Amaya E."/>
            <person name="Detter J.C."/>
            <person name="Fletcher R."/>
            <person name="Gerhard D.S."/>
            <person name="Goodstein D."/>
            <person name="Graves T."/>
            <person name="Grigoriev I.V."/>
            <person name="Grimwood J."/>
            <person name="Kawashima T."/>
            <person name="Lindquist E."/>
            <person name="Lucas S.M."/>
            <person name="Mead P.E."/>
            <person name="Mitros T."/>
            <person name="Ogino H."/>
            <person name="Ohta Y."/>
            <person name="Poliakov A.V."/>
            <person name="Pollet N."/>
            <person name="Robert J."/>
            <person name="Salamov A."/>
            <person name="Sater A.K."/>
            <person name="Schmutz J."/>
            <person name="Terry A."/>
            <person name="Vize P.D."/>
            <person name="Warren W.C."/>
            <person name="Wells D."/>
            <person name="Wills A."/>
            <person name="Wilson R.K."/>
            <person name="Zimmerman L.B."/>
            <person name="Zorn A.M."/>
            <person name="Grainger R."/>
            <person name="Grammer T."/>
            <person name="Khokha M.K."/>
            <person name="Richardson P.M."/>
            <person name="Rokhsar D.S."/>
        </authorList>
    </citation>
    <scope>NUCLEOTIDE SEQUENCE [LARGE SCALE GENOMIC DNA]</scope>
    <source>
        <strain evidence="30">Nigerian</strain>
    </source>
</reference>
<evidence type="ECO:0000256" key="25">
    <source>
        <dbReference type="ARBA" id="ARBA00080492"/>
    </source>
</evidence>
<dbReference type="Gene3D" id="1.20.58.390">
    <property type="entry name" value="Neurotransmitter-gated ion-channel transmembrane domain"/>
    <property type="match status" value="1"/>
</dbReference>
<evidence type="ECO:0000256" key="12">
    <source>
        <dbReference type="ARBA" id="ARBA00023257"/>
    </source>
</evidence>
<dbReference type="GO" id="GO:0045211">
    <property type="term" value="C:postsynaptic membrane"/>
    <property type="evidence" value="ECO:0007669"/>
    <property type="project" value="UniProtKB-SubCell"/>
</dbReference>
<evidence type="ECO:0000256" key="19">
    <source>
        <dbReference type="ARBA" id="ARBA00036634"/>
    </source>
</evidence>
<dbReference type="SUPFAM" id="SSF90112">
    <property type="entry name" value="Neurotransmitter-gated ion-channel transmembrane pore"/>
    <property type="match status" value="1"/>
</dbReference>
<organism evidence="30">
    <name type="scientific">Xenopus tropicalis</name>
    <name type="common">Western clawed frog</name>
    <name type="synonym">Silurana tropicalis</name>
    <dbReference type="NCBI Taxonomy" id="8364"/>
    <lineage>
        <taxon>Eukaryota</taxon>
        <taxon>Metazoa</taxon>
        <taxon>Chordata</taxon>
        <taxon>Craniata</taxon>
        <taxon>Vertebrata</taxon>
        <taxon>Euteleostomi</taxon>
        <taxon>Amphibia</taxon>
        <taxon>Batrachia</taxon>
        <taxon>Anura</taxon>
        <taxon>Pipoidea</taxon>
        <taxon>Pipidae</taxon>
        <taxon>Xenopodinae</taxon>
        <taxon>Xenopus</taxon>
        <taxon>Silurana</taxon>
    </lineage>
</organism>
<keyword evidence="1 27" id="KW-0813">Transport</keyword>
<evidence type="ECO:0000256" key="26">
    <source>
        <dbReference type="ARBA" id="ARBA00083210"/>
    </source>
</evidence>
<evidence type="ECO:0000256" key="15">
    <source>
        <dbReference type="ARBA" id="ARBA00034104"/>
    </source>
</evidence>
<keyword evidence="5 27" id="KW-1133">Transmembrane helix</keyword>
<accession>A0A6I8QXY6</accession>
<keyword evidence="8 27" id="KW-0472">Membrane</keyword>
<dbReference type="NCBIfam" id="TIGR00860">
    <property type="entry name" value="LIC"/>
    <property type="match status" value="1"/>
</dbReference>
<dbReference type="InterPro" id="IPR008133">
    <property type="entry name" value="5HT3_rcpt_A"/>
</dbReference>
<keyword evidence="13" id="KW-1071">Ligand-gated ion channel</keyword>
<evidence type="ECO:0000256" key="21">
    <source>
        <dbReference type="ARBA" id="ARBA00061202"/>
    </source>
</evidence>
<dbReference type="GO" id="GO:0005230">
    <property type="term" value="F:extracellular ligand-gated monoatomic ion channel activity"/>
    <property type="evidence" value="ECO:0007669"/>
    <property type="project" value="InterPro"/>
</dbReference>
<evidence type="ECO:0000256" key="18">
    <source>
        <dbReference type="ARBA" id="ARBA00036239"/>
    </source>
</evidence>
<evidence type="ECO:0000256" key="2">
    <source>
        <dbReference type="ARBA" id="ARBA00022475"/>
    </source>
</evidence>
<evidence type="ECO:0000256" key="4">
    <source>
        <dbReference type="ARBA" id="ARBA00022729"/>
    </source>
</evidence>
<keyword evidence="3 27" id="KW-0812">Transmembrane</keyword>
<dbReference type="InterPro" id="IPR006202">
    <property type="entry name" value="Neur_chan_lig-bd"/>
</dbReference>
<dbReference type="InterPro" id="IPR006201">
    <property type="entry name" value="Neur_channel"/>
</dbReference>
<evidence type="ECO:0000256" key="16">
    <source>
        <dbReference type="ARBA" id="ARBA00034269"/>
    </source>
</evidence>
<dbReference type="PRINTS" id="PR01709">
    <property type="entry name" value="5HT3ARECEPTR"/>
</dbReference>